<feature type="signal peptide" evidence="1">
    <location>
        <begin position="1"/>
        <end position="26"/>
    </location>
</feature>
<reference evidence="2 3" key="1">
    <citation type="submission" date="2018-12" db="EMBL/GenBank/DDBJ databases">
        <title>Bacillus ochoae sp. nov., Paenibacillus whitsoniae sp. nov., Paenibacillus spiritus sp. nov. Isolated from the Mars Exploration Rover during spacecraft assembly.</title>
        <authorList>
            <person name="Seuylemezian A."/>
            <person name="Vaishampayan P."/>
        </authorList>
    </citation>
    <scope>NUCLEOTIDE SEQUENCE [LARGE SCALE GENOMIC DNA]</scope>
    <source>
        <strain evidence="2 3">MER 54</strain>
    </source>
</reference>
<keyword evidence="1" id="KW-0732">Signal</keyword>
<dbReference type="AlphaFoldDB" id="A0A3R9ZZ44"/>
<name>A0A3R9ZZ44_9BACL</name>
<evidence type="ECO:0000256" key="1">
    <source>
        <dbReference type="SAM" id="SignalP"/>
    </source>
</evidence>
<sequence length="75" mass="7725">MKLLKQAGTVVIASSLLLGMAPAAFADTVMGMGSATASTDIMVTAVPPVKGGDTKQLEAKLTKEQALDKVKTYIT</sequence>
<evidence type="ECO:0000313" key="3">
    <source>
        <dbReference type="Proteomes" id="UP000276128"/>
    </source>
</evidence>
<dbReference type="Proteomes" id="UP000276128">
    <property type="component" value="Unassembled WGS sequence"/>
</dbReference>
<proteinExistence type="predicted"/>
<protein>
    <submittedName>
        <fullName evidence="2">Uncharacterized protein</fullName>
    </submittedName>
</protein>
<keyword evidence="3" id="KW-1185">Reference proteome</keyword>
<feature type="non-terminal residue" evidence="2">
    <location>
        <position position="75"/>
    </location>
</feature>
<accession>A0A3R9ZZ44</accession>
<organism evidence="2 3">
    <name type="scientific">Paenibacillus whitsoniae</name>
    <dbReference type="NCBI Taxonomy" id="2496558"/>
    <lineage>
        <taxon>Bacteria</taxon>
        <taxon>Bacillati</taxon>
        <taxon>Bacillota</taxon>
        <taxon>Bacilli</taxon>
        <taxon>Bacillales</taxon>
        <taxon>Paenibacillaceae</taxon>
        <taxon>Paenibacillus</taxon>
    </lineage>
</organism>
<evidence type="ECO:0000313" key="2">
    <source>
        <dbReference type="EMBL" id="RTE00023.1"/>
    </source>
</evidence>
<dbReference type="EMBL" id="RXHU01000164">
    <property type="protein sequence ID" value="RTE00023.1"/>
    <property type="molecule type" value="Genomic_DNA"/>
</dbReference>
<dbReference type="RefSeq" id="WP_164716888.1">
    <property type="nucleotide sequence ID" value="NZ_RXHU01000164.1"/>
</dbReference>
<feature type="chain" id="PRO_5018664866" evidence="1">
    <location>
        <begin position="27"/>
        <end position="75"/>
    </location>
</feature>
<comment type="caution">
    <text evidence="2">The sequence shown here is derived from an EMBL/GenBank/DDBJ whole genome shotgun (WGS) entry which is preliminary data.</text>
</comment>
<gene>
    <name evidence="2" type="ORF">EJQ19_31545</name>
</gene>